<keyword evidence="3" id="KW-1185">Reference proteome</keyword>
<gene>
    <name evidence="2" type="ORF">SAMN04490355_11122</name>
</gene>
<proteinExistence type="predicted"/>
<dbReference type="Proteomes" id="UP000199520">
    <property type="component" value="Unassembled WGS sequence"/>
</dbReference>
<organism evidence="2 3">
    <name type="scientific">Pelosinus propionicus DSM 13327</name>
    <dbReference type="NCBI Taxonomy" id="1123291"/>
    <lineage>
        <taxon>Bacteria</taxon>
        <taxon>Bacillati</taxon>
        <taxon>Bacillota</taxon>
        <taxon>Negativicutes</taxon>
        <taxon>Selenomonadales</taxon>
        <taxon>Sporomusaceae</taxon>
        <taxon>Pelosinus</taxon>
    </lineage>
</organism>
<dbReference type="EMBL" id="FOTS01000112">
    <property type="protein sequence ID" value="SFM41092.1"/>
    <property type="molecule type" value="Genomic_DNA"/>
</dbReference>
<dbReference type="STRING" id="1123291.SAMN04490355_11122"/>
<evidence type="ECO:0000313" key="3">
    <source>
        <dbReference type="Proteomes" id="UP000199520"/>
    </source>
</evidence>
<name>A0A1I4QLX0_9FIRM</name>
<evidence type="ECO:0000313" key="2">
    <source>
        <dbReference type="EMBL" id="SFM41092.1"/>
    </source>
</evidence>
<dbReference type="OrthoDB" id="3182597at2"/>
<dbReference type="RefSeq" id="WP_090944928.1">
    <property type="nucleotide sequence ID" value="NZ_FOTS01000112.1"/>
</dbReference>
<reference evidence="3" key="1">
    <citation type="submission" date="2016-10" db="EMBL/GenBank/DDBJ databases">
        <authorList>
            <person name="Varghese N."/>
            <person name="Submissions S."/>
        </authorList>
    </citation>
    <scope>NUCLEOTIDE SEQUENCE [LARGE SCALE GENOMIC DNA]</scope>
    <source>
        <strain evidence="3">DSM 13327</strain>
    </source>
</reference>
<sequence length="99" mass="11347">MKRKQWFCLDCRIDMKYDTKYDFFRCPICGAEAHFPQDDKPKDEIINLMCDMAPTHRQTEVKPMGAIVPGGGSKNNGVKKPKSKKLSLSALNNQLYHNN</sequence>
<dbReference type="AlphaFoldDB" id="A0A1I4QLX0"/>
<feature type="region of interest" description="Disordered" evidence="1">
    <location>
        <begin position="61"/>
        <end position="84"/>
    </location>
</feature>
<protein>
    <submittedName>
        <fullName evidence="2">Uncharacterized protein</fullName>
    </submittedName>
</protein>
<evidence type="ECO:0000256" key="1">
    <source>
        <dbReference type="SAM" id="MobiDB-lite"/>
    </source>
</evidence>
<accession>A0A1I4QLX0</accession>